<organism evidence="3 4">
    <name type="scientific">Melipona bicolor</name>
    <dbReference type="NCBI Taxonomy" id="60889"/>
    <lineage>
        <taxon>Eukaryota</taxon>
        <taxon>Metazoa</taxon>
        <taxon>Ecdysozoa</taxon>
        <taxon>Arthropoda</taxon>
        <taxon>Hexapoda</taxon>
        <taxon>Insecta</taxon>
        <taxon>Pterygota</taxon>
        <taxon>Neoptera</taxon>
        <taxon>Endopterygota</taxon>
        <taxon>Hymenoptera</taxon>
        <taxon>Apocrita</taxon>
        <taxon>Aculeata</taxon>
        <taxon>Apoidea</taxon>
        <taxon>Anthophila</taxon>
        <taxon>Apidae</taxon>
        <taxon>Melipona</taxon>
    </lineage>
</organism>
<dbReference type="Pfam" id="PF01607">
    <property type="entry name" value="CBM_14"/>
    <property type="match status" value="1"/>
</dbReference>
<keyword evidence="4" id="KW-1185">Reference proteome</keyword>
<keyword evidence="1" id="KW-0732">Signal</keyword>
<dbReference type="PROSITE" id="PS50940">
    <property type="entry name" value="CHIT_BIND_II"/>
    <property type="match status" value="1"/>
</dbReference>
<feature type="domain" description="Chitin-binding type-2" evidence="2">
    <location>
        <begin position="27"/>
        <end position="85"/>
    </location>
</feature>
<dbReference type="EMBL" id="JAHYIQ010000001">
    <property type="protein sequence ID" value="KAK1136503.1"/>
    <property type="molecule type" value="Genomic_DNA"/>
</dbReference>
<dbReference type="Proteomes" id="UP001177670">
    <property type="component" value="Unassembled WGS sequence"/>
</dbReference>
<dbReference type="GO" id="GO:0005576">
    <property type="term" value="C:extracellular region"/>
    <property type="evidence" value="ECO:0007669"/>
    <property type="project" value="InterPro"/>
</dbReference>
<dbReference type="InterPro" id="IPR036508">
    <property type="entry name" value="Chitin-bd_dom_sf"/>
</dbReference>
<comment type="caution">
    <text evidence="3">The sequence shown here is derived from an EMBL/GenBank/DDBJ whole genome shotgun (WGS) entry which is preliminary data.</text>
</comment>
<dbReference type="Gene3D" id="2.170.140.10">
    <property type="entry name" value="Chitin binding domain"/>
    <property type="match status" value="1"/>
</dbReference>
<evidence type="ECO:0000313" key="4">
    <source>
        <dbReference type="Proteomes" id="UP001177670"/>
    </source>
</evidence>
<accession>A0AA40KXF9</accession>
<dbReference type="GO" id="GO:0008061">
    <property type="term" value="F:chitin binding"/>
    <property type="evidence" value="ECO:0007669"/>
    <property type="project" value="InterPro"/>
</dbReference>
<feature type="signal peptide" evidence="1">
    <location>
        <begin position="1"/>
        <end position="18"/>
    </location>
</feature>
<gene>
    <name evidence="3" type="ORF">K0M31_001053</name>
</gene>
<protein>
    <recommendedName>
        <fullName evidence="2">Chitin-binding type-2 domain-containing protein</fullName>
    </recommendedName>
</protein>
<name>A0AA40KXF9_9HYME</name>
<sequence>MKALVFLLFAAVFIYTNCNVINIRASSPDCSKASKDHLLVRHPCSCTTYFVCLTEPPIPMECPSGLQFNQTLQACDFSINVMCKRDDDCPPSPKK</sequence>
<evidence type="ECO:0000256" key="1">
    <source>
        <dbReference type="SAM" id="SignalP"/>
    </source>
</evidence>
<dbReference type="AlphaFoldDB" id="A0AA40KXF9"/>
<feature type="chain" id="PRO_5041318751" description="Chitin-binding type-2 domain-containing protein" evidence="1">
    <location>
        <begin position="19"/>
        <end position="95"/>
    </location>
</feature>
<dbReference type="SUPFAM" id="SSF57625">
    <property type="entry name" value="Invertebrate chitin-binding proteins"/>
    <property type="match status" value="1"/>
</dbReference>
<evidence type="ECO:0000259" key="2">
    <source>
        <dbReference type="PROSITE" id="PS50940"/>
    </source>
</evidence>
<dbReference type="SMART" id="SM00494">
    <property type="entry name" value="ChtBD2"/>
    <property type="match status" value="1"/>
</dbReference>
<dbReference type="InterPro" id="IPR002557">
    <property type="entry name" value="Chitin-bd_dom"/>
</dbReference>
<proteinExistence type="predicted"/>
<reference evidence="3" key="1">
    <citation type="submission" date="2021-10" db="EMBL/GenBank/DDBJ databases">
        <title>Melipona bicolor Genome sequencing and assembly.</title>
        <authorList>
            <person name="Araujo N.S."/>
            <person name="Arias M.C."/>
        </authorList>
    </citation>
    <scope>NUCLEOTIDE SEQUENCE</scope>
    <source>
        <strain evidence="3">USP_2M_L1-L4_2017</strain>
        <tissue evidence="3">Whole body</tissue>
    </source>
</reference>
<evidence type="ECO:0000313" key="3">
    <source>
        <dbReference type="EMBL" id="KAK1136503.1"/>
    </source>
</evidence>